<sequence length="50" mass="5514">MKGSGQKPTRLVRTELESPVYWHHAFSTRSKVNDHLASTKLSDLFGGGEG</sequence>
<proteinExistence type="predicted"/>
<keyword evidence="2" id="KW-1185">Reference proteome</keyword>
<gene>
    <name evidence="1" type="ORF">MD535_10070</name>
</gene>
<comment type="caution">
    <text evidence="1">The sequence shown here is derived from an EMBL/GenBank/DDBJ whole genome shotgun (WGS) entry which is preliminary data.</text>
</comment>
<protein>
    <submittedName>
        <fullName evidence="1">Uncharacterized protein</fullName>
    </submittedName>
</protein>
<evidence type="ECO:0000313" key="1">
    <source>
        <dbReference type="EMBL" id="MCW8346346.1"/>
    </source>
</evidence>
<organism evidence="1 2">
    <name type="scientific">Vibrio qingdaonensis</name>
    <dbReference type="NCBI Taxonomy" id="2829491"/>
    <lineage>
        <taxon>Bacteria</taxon>
        <taxon>Pseudomonadati</taxon>
        <taxon>Pseudomonadota</taxon>
        <taxon>Gammaproteobacteria</taxon>
        <taxon>Vibrionales</taxon>
        <taxon>Vibrionaceae</taxon>
        <taxon>Vibrio</taxon>
    </lineage>
</organism>
<accession>A0A9X3CMY8</accession>
<name>A0A9X3CMY8_9VIBR</name>
<dbReference type="EMBL" id="JAKRRY010000011">
    <property type="protein sequence ID" value="MCW8346346.1"/>
    <property type="molecule type" value="Genomic_DNA"/>
</dbReference>
<dbReference type="Proteomes" id="UP001155587">
    <property type="component" value="Unassembled WGS sequence"/>
</dbReference>
<evidence type="ECO:0000313" key="2">
    <source>
        <dbReference type="Proteomes" id="UP001155587"/>
    </source>
</evidence>
<reference evidence="1" key="1">
    <citation type="submission" date="2022-02" db="EMBL/GenBank/DDBJ databases">
        <title>Vibrio sp. nov, a new bacterium isolated from seawater.</title>
        <authorList>
            <person name="Yuan Y."/>
        </authorList>
    </citation>
    <scope>NUCLEOTIDE SEQUENCE</scope>
    <source>
        <strain evidence="1">ZSDZ65</strain>
    </source>
</reference>
<dbReference type="AlphaFoldDB" id="A0A9X3CMY8"/>
<dbReference type="RefSeq" id="WP_265674912.1">
    <property type="nucleotide sequence ID" value="NZ_JAKRRY010000011.1"/>
</dbReference>